<dbReference type="Proteomes" id="UP000030676">
    <property type="component" value="Unassembled WGS sequence"/>
</dbReference>
<reference evidence="2" key="2">
    <citation type="submission" date="2014-03" db="EMBL/GenBank/DDBJ databases">
        <title>The Genome Annotation of Fusarium oxysporum PHW808.</title>
        <authorList>
            <consortium name="The Broad Institute Genomics Platform"/>
            <person name="Ma L.-J."/>
            <person name="Corby-Kistler H."/>
            <person name="Broz K."/>
            <person name="Gale L.R."/>
            <person name="Jonkers W."/>
            <person name="O'Donnell K."/>
            <person name="Ploetz R."/>
            <person name="Steinberg C."/>
            <person name="Schwartz D.C."/>
            <person name="VanEtten H."/>
            <person name="Zhou S."/>
            <person name="Young S.K."/>
            <person name="Zeng Q."/>
            <person name="Gargeya S."/>
            <person name="Fitzgerald M."/>
            <person name="Abouelleil A."/>
            <person name="Alvarado L."/>
            <person name="Chapman S.B."/>
            <person name="Gainer-Dewar J."/>
            <person name="Goldberg J."/>
            <person name="Griggs A."/>
            <person name="Gujja S."/>
            <person name="Hansen M."/>
            <person name="Howarth C."/>
            <person name="Imamovic A."/>
            <person name="Ireland A."/>
            <person name="Larimer J."/>
            <person name="McCowan C."/>
            <person name="Murphy C."/>
            <person name="Pearson M."/>
            <person name="Poon T.W."/>
            <person name="Priest M."/>
            <person name="Roberts A."/>
            <person name="Saif S."/>
            <person name="Shea T."/>
            <person name="Sykes S."/>
            <person name="Wortman J."/>
            <person name="Nusbaum C."/>
            <person name="Birren B."/>
        </authorList>
    </citation>
    <scope>NUCLEOTIDE SEQUENCE</scope>
    <source>
        <strain evidence="2">54008</strain>
    </source>
</reference>
<dbReference type="AlphaFoldDB" id="X0GM18"/>
<evidence type="ECO:0000313" key="2">
    <source>
        <dbReference type="EMBL" id="EXL64677.1"/>
    </source>
</evidence>
<gene>
    <name evidence="2" type="ORF">FOPG_19069</name>
</gene>
<organism evidence="2">
    <name type="scientific">Fusarium oxysporum f. sp. conglutinans race 2 54008</name>
    <dbReference type="NCBI Taxonomy" id="1089457"/>
    <lineage>
        <taxon>Eukaryota</taxon>
        <taxon>Fungi</taxon>
        <taxon>Dikarya</taxon>
        <taxon>Ascomycota</taxon>
        <taxon>Pezizomycotina</taxon>
        <taxon>Sordariomycetes</taxon>
        <taxon>Hypocreomycetidae</taxon>
        <taxon>Hypocreales</taxon>
        <taxon>Nectriaceae</taxon>
        <taxon>Fusarium</taxon>
        <taxon>Fusarium oxysporum species complex</taxon>
    </lineage>
</organism>
<feature type="region of interest" description="Disordered" evidence="1">
    <location>
        <begin position="1"/>
        <end position="20"/>
    </location>
</feature>
<sequence length="79" mass="8783">MMELTGGLKQGSRPVSRRPDGLTKYLHSAVTLLQATRQRDDISGRSAKQELNNAIKFEKSEGLLPILAHGSFDRYSLLL</sequence>
<name>X0GM18_FUSOX</name>
<proteinExistence type="predicted"/>
<protein>
    <submittedName>
        <fullName evidence="2">Uncharacterized protein</fullName>
    </submittedName>
</protein>
<dbReference type="EMBL" id="KK033953">
    <property type="protein sequence ID" value="EXL64677.1"/>
    <property type="molecule type" value="Genomic_DNA"/>
</dbReference>
<reference evidence="2" key="1">
    <citation type="submission" date="2011-11" db="EMBL/GenBank/DDBJ databases">
        <title>The Genome Sequence of Fusarium oxysporum PHW808.</title>
        <authorList>
            <consortium name="The Broad Institute Genome Sequencing Platform"/>
            <person name="Ma L.-J."/>
            <person name="Gale L.R."/>
            <person name="Schwartz D.C."/>
            <person name="Zhou S."/>
            <person name="Corby-Kistler H."/>
            <person name="Young S.K."/>
            <person name="Zeng Q."/>
            <person name="Gargeya S."/>
            <person name="Fitzgerald M."/>
            <person name="Haas B."/>
            <person name="Abouelleil A."/>
            <person name="Alvarado L."/>
            <person name="Arachchi H.M."/>
            <person name="Berlin A."/>
            <person name="Brown A."/>
            <person name="Chapman S.B."/>
            <person name="Chen Z."/>
            <person name="Dunbar C."/>
            <person name="Freedman E."/>
            <person name="Gearin G."/>
            <person name="Goldberg J."/>
            <person name="Griggs A."/>
            <person name="Gujja S."/>
            <person name="Heiman D."/>
            <person name="Howarth C."/>
            <person name="Larson L."/>
            <person name="Lui A."/>
            <person name="MacDonald P.J.P."/>
            <person name="Montmayeur A."/>
            <person name="Murphy C."/>
            <person name="Neiman D."/>
            <person name="Pearson M."/>
            <person name="Priest M."/>
            <person name="Roberts A."/>
            <person name="Saif S."/>
            <person name="Shea T."/>
            <person name="Shenoy N."/>
            <person name="Sisk P."/>
            <person name="Stolte C."/>
            <person name="Sykes S."/>
            <person name="Wortman J."/>
            <person name="Nusbaum C."/>
            <person name="Birren B."/>
        </authorList>
    </citation>
    <scope>NUCLEOTIDE SEQUENCE [LARGE SCALE GENOMIC DNA]</scope>
    <source>
        <strain evidence="2">54008</strain>
    </source>
</reference>
<accession>X0GM18</accession>
<evidence type="ECO:0000256" key="1">
    <source>
        <dbReference type="SAM" id="MobiDB-lite"/>
    </source>
</evidence>
<dbReference type="HOGENOM" id="CLU_2606147_0_0_1"/>